<evidence type="ECO:0000256" key="3">
    <source>
        <dbReference type="ARBA" id="ARBA00022806"/>
    </source>
</evidence>
<evidence type="ECO:0000259" key="6">
    <source>
        <dbReference type="Pfam" id="PF00580"/>
    </source>
</evidence>
<dbReference type="InterPro" id="IPR027417">
    <property type="entry name" value="P-loop_NTPase"/>
</dbReference>
<sequence>MKTIQIVTMKSTMLLLPLRQRHASRELLRVCHGKWNAPQKYGKFLHGKRLESWKKKLFVEKVRNLAQGRDNWTLHLCKRLEGLPKSHGILLYETRLTDAARIIWECAVAFSPRYSDEDAESKTTIYSEIIRIWDIVFDHDNVQHAIENIVRSFTRGQGCILKKELRGLPRGEASQNQGPNLYVKRDSSSPTEVQDNKALKHEANDNQVTFFPPASHHDNEYQVLKFYHLSTAMIQTILKQQSCKGEVDFPFRVTEEEHDIINFEPSPQSSIILIGRSGTGKTTCILYRLWKSFINYWRNAVESGPLISKKMMFLPKEQSTSQLQSDSGVTNGDDGEAGASCSVDPCVSVETGSESVESLEHLHQLFVTKNGVLCQEIQKNFNALSQACPFITHATKQDEVPVKLQDVDDSATGWPLFLNARDLYVILDASLPEPYFFPRNEDGSLESRFQDWGEEDNQLSTIPVIDEDDDEEDDTDEEDEDQNSEGDAPSLEQSRPMILVSYSIFENQLWSKMCKKKKDVNFHPSLVWMEIRSFIKGSYEALHTTSGHLSLESYQEIGLKRASNFTANREAIYNLFISYERVKRSSNMFDENDLVFHLYHRLRQCRVPDWSIHNLYVDETQDFTQAELMLLIRCCRDPNGIFLTGDTAQSVMRGISFRFEDLRSLFFYVQENYKAVGAQAEVVVPEVKPLIYNYRSHSGILNLASSVVGILQKYFPESFDKLEKDKGQLDGPKPVILESCSQLDLAIILRGNKRKTTTIEFGAHQAILVASNEARERLPEELSHALVLTIYEAKGLEFDDVLVYNFFKDSQARIEWRIVTEYLLKVVNCDRVSTSEVKSRPLMFNPDKHKILNSELKQLYTAVTRARAKVWFFDEDDDNRRPVFEYFEQLGLADVVKLEAGTGNSSPSSQALENMFSKESSLEEWNQQGNFFYSKKLWKVAERCFTISGNVEMSQKCKAYVQADYARSLHSEPRRLKTEFLRAADQFLQCNMIQETRVCLYNARERALYASLLQKLGEDKTAARWFERGGSFLEASQCLENLGDYKEAVEVLVRGNLYHKAIDVLKRFNNKLFPDNQRKNLAPRRTLQELCLASAELHFKGGI</sequence>
<feature type="compositionally biased region" description="Acidic residues" evidence="5">
    <location>
        <begin position="465"/>
        <end position="484"/>
    </location>
</feature>
<feature type="domain" description="UvrD-like helicase ATP-binding" evidence="6">
    <location>
        <begin position="483"/>
        <end position="651"/>
    </location>
</feature>
<dbReference type="InterPro" id="IPR011990">
    <property type="entry name" value="TPR-like_helical_dom_sf"/>
</dbReference>
<dbReference type="GO" id="GO:0004386">
    <property type="term" value="F:helicase activity"/>
    <property type="evidence" value="ECO:0007669"/>
    <property type="project" value="UniProtKB-KW"/>
</dbReference>
<keyword evidence="8" id="KW-1185">Reference proteome</keyword>
<proteinExistence type="predicted"/>
<evidence type="ECO:0000256" key="2">
    <source>
        <dbReference type="ARBA" id="ARBA00022801"/>
    </source>
</evidence>
<feature type="region of interest" description="Disordered" evidence="5">
    <location>
        <begin position="170"/>
        <end position="189"/>
    </location>
</feature>
<keyword evidence="1" id="KW-0547">Nucleotide-binding</keyword>
<dbReference type="InterPro" id="IPR039904">
    <property type="entry name" value="TRANK1"/>
</dbReference>
<dbReference type="OrthoDB" id="3156807at2759"/>
<dbReference type="AlphaFoldDB" id="A0A9W9YIJ1"/>
<reference evidence="7" key="1">
    <citation type="submission" date="2023-01" db="EMBL/GenBank/DDBJ databases">
        <title>Genome assembly of the deep-sea coral Lophelia pertusa.</title>
        <authorList>
            <person name="Herrera S."/>
            <person name="Cordes E."/>
        </authorList>
    </citation>
    <scope>NUCLEOTIDE SEQUENCE</scope>
    <source>
        <strain evidence="7">USNM1676648</strain>
        <tissue evidence="7">Polyp</tissue>
    </source>
</reference>
<keyword evidence="2" id="KW-0378">Hydrolase</keyword>
<dbReference type="Gene3D" id="3.40.50.300">
    <property type="entry name" value="P-loop containing nucleotide triphosphate hydrolases"/>
    <property type="match status" value="2"/>
</dbReference>
<dbReference type="SUPFAM" id="SSF52540">
    <property type="entry name" value="P-loop containing nucleoside triphosphate hydrolases"/>
    <property type="match status" value="1"/>
</dbReference>
<dbReference type="PANTHER" id="PTHR21529">
    <property type="entry name" value="MAMMARY TURMOR VIRUS RECEPTOR HOMOLOG 1, 2 MTVR1, 2"/>
    <property type="match status" value="1"/>
</dbReference>
<dbReference type="EMBL" id="MU827355">
    <property type="protein sequence ID" value="KAJ7351793.1"/>
    <property type="molecule type" value="Genomic_DNA"/>
</dbReference>
<dbReference type="Proteomes" id="UP001163046">
    <property type="component" value="Unassembled WGS sequence"/>
</dbReference>
<keyword evidence="4" id="KW-0067">ATP-binding</keyword>
<dbReference type="Pfam" id="PF00580">
    <property type="entry name" value="UvrD-helicase"/>
    <property type="match status" value="1"/>
</dbReference>
<evidence type="ECO:0000256" key="4">
    <source>
        <dbReference type="ARBA" id="ARBA00022840"/>
    </source>
</evidence>
<dbReference type="InterPro" id="IPR014016">
    <property type="entry name" value="UvrD-like_ATP-bd"/>
</dbReference>
<gene>
    <name evidence="7" type="primary">TRANK1_17</name>
    <name evidence="7" type="ORF">OS493_035518</name>
</gene>
<evidence type="ECO:0000256" key="1">
    <source>
        <dbReference type="ARBA" id="ARBA00022741"/>
    </source>
</evidence>
<dbReference type="PANTHER" id="PTHR21529:SF4">
    <property type="entry name" value="TPR AND ANKYRIN REPEAT-CONTAINING PROTEIN 1"/>
    <property type="match status" value="1"/>
</dbReference>
<name>A0A9W9YIJ1_9CNID</name>
<comment type="caution">
    <text evidence="7">The sequence shown here is derived from an EMBL/GenBank/DDBJ whole genome shotgun (WGS) entry which is preliminary data.</text>
</comment>
<dbReference type="GO" id="GO:0005524">
    <property type="term" value="F:ATP binding"/>
    <property type="evidence" value="ECO:0007669"/>
    <property type="project" value="UniProtKB-KW"/>
</dbReference>
<feature type="region of interest" description="Disordered" evidence="5">
    <location>
        <begin position="459"/>
        <end position="492"/>
    </location>
</feature>
<dbReference type="GO" id="GO:0016787">
    <property type="term" value="F:hydrolase activity"/>
    <property type="evidence" value="ECO:0007669"/>
    <property type="project" value="UniProtKB-KW"/>
</dbReference>
<protein>
    <submittedName>
        <fullName evidence="7">TPR and ankyrin repeat-containing protein 1</fullName>
    </submittedName>
</protein>
<dbReference type="SUPFAM" id="SSF48452">
    <property type="entry name" value="TPR-like"/>
    <property type="match status" value="1"/>
</dbReference>
<evidence type="ECO:0000313" key="8">
    <source>
        <dbReference type="Proteomes" id="UP001163046"/>
    </source>
</evidence>
<evidence type="ECO:0000256" key="5">
    <source>
        <dbReference type="SAM" id="MobiDB-lite"/>
    </source>
</evidence>
<keyword evidence="3" id="KW-0347">Helicase</keyword>
<evidence type="ECO:0000313" key="7">
    <source>
        <dbReference type="EMBL" id="KAJ7351793.1"/>
    </source>
</evidence>
<accession>A0A9W9YIJ1</accession>
<organism evidence="7 8">
    <name type="scientific">Desmophyllum pertusum</name>
    <dbReference type="NCBI Taxonomy" id="174260"/>
    <lineage>
        <taxon>Eukaryota</taxon>
        <taxon>Metazoa</taxon>
        <taxon>Cnidaria</taxon>
        <taxon>Anthozoa</taxon>
        <taxon>Hexacorallia</taxon>
        <taxon>Scleractinia</taxon>
        <taxon>Caryophylliina</taxon>
        <taxon>Caryophylliidae</taxon>
        <taxon>Desmophyllum</taxon>
    </lineage>
</organism>